<feature type="transmembrane region" description="Helical" evidence="1">
    <location>
        <begin position="38"/>
        <end position="55"/>
    </location>
</feature>
<dbReference type="PANTHER" id="PTHR40047">
    <property type="entry name" value="UPF0703 PROTEIN YCGQ"/>
    <property type="match status" value="1"/>
</dbReference>
<evidence type="ECO:0000256" key="1">
    <source>
        <dbReference type="SAM" id="Phobius"/>
    </source>
</evidence>
<dbReference type="Proteomes" id="UP001601992">
    <property type="component" value="Unassembled WGS sequence"/>
</dbReference>
<feature type="domain" description="DUF1980" evidence="2">
    <location>
        <begin position="142"/>
        <end position="247"/>
    </location>
</feature>
<organism evidence="3 4">
    <name type="scientific">Nocardia jiangxiensis</name>
    <dbReference type="NCBI Taxonomy" id="282685"/>
    <lineage>
        <taxon>Bacteria</taxon>
        <taxon>Bacillati</taxon>
        <taxon>Actinomycetota</taxon>
        <taxon>Actinomycetes</taxon>
        <taxon>Mycobacteriales</taxon>
        <taxon>Nocardiaceae</taxon>
        <taxon>Nocardia</taxon>
    </lineage>
</organism>
<evidence type="ECO:0000313" key="3">
    <source>
        <dbReference type="EMBL" id="MFF3568828.1"/>
    </source>
</evidence>
<keyword evidence="1" id="KW-0472">Membrane</keyword>
<comment type="caution">
    <text evidence="3">The sequence shown here is derived from an EMBL/GenBank/DDBJ whole genome shotgun (WGS) entry which is preliminary data.</text>
</comment>
<dbReference type="NCBIfam" id="TIGR03943">
    <property type="entry name" value="TIGR03943 family putative permease subunit"/>
    <property type="match status" value="1"/>
</dbReference>
<dbReference type="EMBL" id="JBIAQY010000004">
    <property type="protein sequence ID" value="MFF3568828.1"/>
    <property type="molecule type" value="Genomic_DNA"/>
</dbReference>
<keyword evidence="1" id="KW-1133">Transmembrane helix</keyword>
<keyword evidence="4" id="KW-1185">Reference proteome</keyword>
<sequence length="248" mass="26221">MSRAAQNFALLLIGAAVLKISLDGTFLRYVRPGLQPYLVPSGIALLLLAAVAIVRDIRGHDEPRDHADHHPGRPQWLLLAPIATLLIVVPPALGASSVQSGATAAAGITPPASGGGKVRFAPLPAGPAPTIRMYDLIDRAAYDSSGELDRRQITVQGFVIRTEEDGSARTDGTRTGFDLARVVITCCAADAQTLRIHLDGAVTPLPDDTWVSVQGRVVPNSATPQDNMTPTVTVTQMRTIPTPARVYG</sequence>
<dbReference type="InterPro" id="IPR052955">
    <property type="entry name" value="UPF0703_membrane_permease"/>
</dbReference>
<reference evidence="3 4" key="1">
    <citation type="submission" date="2024-10" db="EMBL/GenBank/DDBJ databases">
        <title>The Natural Products Discovery Center: Release of the First 8490 Sequenced Strains for Exploring Actinobacteria Biosynthetic Diversity.</title>
        <authorList>
            <person name="Kalkreuter E."/>
            <person name="Kautsar S.A."/>
            <person name="Yang D."/>
            <person name="Bader C.D."/>
            <person name="Teijaro C.N."/>
            <person name="Fluegel L."/>
            <person name="Davis C.M."/>
            <person name="Simpson J.R."/>
            <person name="Lauterbach L."/>
            <person name="Steele A.D."/>
            <person name="Gui C."/>
            <person name="Meng S."/>
            <person name="Li G."/>
            <person name="Viehrig K."/>
            <person name="Ye F."/>
            <person name="Su P."/>
            <person name="Kiefer A.F."/>
            <person name="Nichols A."/>
            <person name="Cepeda A.J."/>
            <person name="Yan W."/>
            <person name="Fan B."/>
            <person name="Jiang Y."/>
            <person name="Adhikari A."/>
            <person name="Zheng C.-J."/>
            <person name="Schuster L."/>
            <person name="Cowan T.M."/>
            <person name="Smanski M.J."/>
            <person name="Chevrette M.G."/>
            <person name="De Carvalho L.P.S."/>
            <person name="Shen B."/>
        </authorList>
    </citation>
    <scope>NUCLEOTIDE SEQUENCE [LARGE SCALE GENOMIC DNA]</scope>
    <source>
        <strain evidence="3 4">NPDC002593</strain>
    </source>
</reference>
<dbReference type="InterPro" id="IPR015402">
    <property type="entry name" value="DUF1980"/>
</dbReference>
<proteinExistence type="predicted"/>
<dbReference type="RefSeq" id="WP_040823087.1">
    <property type="nucleotide sequence ID" value="NZ_JBIAQY010000004.1"/>
</dbReference>
<keyword evidence="1" id="KW-0812">Transmembrane</keyword>
<dbReference type="PANTHER" id="PTHR40047:SF1">
    <property type="entry name" value="UPF0703 PROTEIN YCGQ"/>
    <property type="match status" value="1"/>
</dbReference>
<evidence type="ECO:0000259" key="2">
    <source>
        <dbReference type="Pfam" id="PF21537"/>
    </source>
</evidence>
<dbReference type="InterPro" id="IPR048447">
    <property type="entry name" value="DUF1980_C"/>
</dbReference>
<evidence type="ECO:0000313" key="4">
    <source>
        <dbReference type="Proteomes" id="UP001601992"/>
    </source>
</evidence>
<name>A0ABW6RXR5_9NOCA</name>
<gene>
    <name evidence="3" type="ORF">ACFYXQ_13740</name>
</gene>
<accession>A0ABW6RXR5</accession>
<protein>
    <submittedName>
        <fullName evidence="3">TIGR03943 family putative permease subunit</fullName>
    </submittedName>
</protein>
<feature type="transmembrane region" description="Helical" evidence="1">
    <location>
        <begin position="76"/>
        <end position="93"/>
    </location>
</feature>
<dbReference type="Pfam" id="PF21537">
    <property type="entry name" value="DUF1980_C"/>
    <property type="match status" value="1"/>
</dbReference>